<feature type="region of interest" description="Disordered" evidence="2">
    <location>
        <begin position="321"/>
        <end position="393"/>
    </location>
</feature>
<evidence type="ECO:0000313" key="4">
    <source>
        <dbReference type="EMBL" id="CEL96980.1"/>
    </source>
</evidence>
<dbReference type="VEuPathDB" id="CryptoDB:Vbra_12129"/>
<evidence type="ECO:0000259" key="3">
    <source>
        <dbReference type="PROSITE" id="PS50020"/>
    </source>
</evidence>
<feature type="coiled-coil region" evidence="1">
    <location>
        <begin position="148"/>
        <end position="175"/>
    </location>
</feature>
<dbReference type="CDD" id="cd00201">
    <property type="entry name" value="WW"/>
    <property type="match status" value="2"/>
</dbReference>
<dbReference type="EMBL" id="CDMY01000251">
    <property type="protein sequence ID" value="CEL96980.1"/>
    <property type="molecule type" value="Genomic_DNA"/>
</dbReference>
<reference evidence="4 5" key="1">
    <citation type="submission" date="2014-11" db="EMBL/GenBank/DDBJ databases">
        <authorList>
            <person name="Zhu J."/>
            <person name="Qi W."/>
            <person name="Song R."/>
        </authorList>
    </citation>
    <scope>NUCLEOTIDE SEQUENCE [LARGE SCALE GENOMIC DNA]</scope>
</reference>
<evidence type="ECO:0000256" key="2">
    <source>
        <dbReference type="SAM" id="MobiDB-lite"/>
    </source>
</evidence>
<gene>
    <name evidence="4" type="ORF">Vbra_12129</name>
</gene>
<keyword evidence="1" id="KW-0175">Coiled coil</keyword>
<dbReference type="InterPro" id="IPR036020">
    <property type="entry name" value="WW_dom_sf"/>
</dbReference>
<dbReference type="InParanoid" id="A0A0G4EK92"/>
<evidence type="ECO:0000313" key="5">
    <source>
        <dbReference type="Proteomes" id="UP000041254"/>
    </source>
</evidence>
<evidence type="ECO:0000256" key="1">
    <source>
        <dbReference type="SAM" id="Coils"/>
    </source>
</evidence>
<feature type="region of interest" description="Disordered" evidence="2">
    <location>
        <begin position="411"/>
        <end position="431"/>
    </location>
</feature>
<dbReference type="PANTHER" id="PTHR21715">
    <property type="entry name" value="RH04127P"/>
    <property type="match status" value="1"/>
</dbReference>
<dbReference type="Pfam" id="PF00397">
    <property type="entry name" value="WW"/>
    <property type="match status" value="1"/>
</dbReference>
<dbReference type="PROSITE" id="PS50020">
    <property type="entry name" value="WW_DOMAIN_2"/>
    <property type="match status" value="2"/>
</dbReference>
<dbReference type="SUPFAM" id="SSF51045">
    <property type="entry name" value="WW domain"/>
    <property type="match status" value="2"/>
</dbReference>
<feature type="compositionally biased region" description="Low complexity" evidence="2">
    <location>
        <begin position="14"/>
        <end position="24"/>
    </location>
</feature>
<keyword evidence="5" id="KW-1185">Reference proteome</keyword>
<dbReference type="SMART" id="SM00456">
    <property type="entry name" value="WW"/>
    <property type="match status" value="2"/>
</dbReference>
<name>A0A0G4EK92_VITBC</name>
<dbReference type="Proteomes" id="UP000041254">
    <property type="component" value="Unassembled WGS sequence"/>
</dbReference>
<feature type="compositionally biased region" description="Basic and acidic residues" evidence="2">
    <location>
        <begin position="294"/>
        <end position="306"/>
    </location>
</feature>
<accession>A0A0G4EK92</accession>
<dbReference type="Gene3D" id="2.20.70.10">
    <property type="match status" value="1"/>
</dbReference>
<dbReference type="Gene3D" id="3.30.1470.10">
    <property type="entry name" value="Photosystem I PsaD, reaction center subunit II"/>
    <property type="match status" value="1"/>
</dbReference>
<organism evidence="4 5">
    <name type="scientific">Vitrella brassicaformis (strain CCMP3155)</name>
    <dbReference type="NCBI Taxonomy" id="1169540"/>
    <lineage>
        <taxon>Eukaryota</taxon>
        <taxon>Sar</taxon>
        <taxon>Alveolata</taxon>
        <taxon>Colpodellida</taxon>
        <taxon>Vitrellaceae</taxon>
        <taxon>Vitrella</taxon>
    </lineage>
</organism>
<dbReference type="InterPro" id="IPR053233">
    <property type="entry name" value="ABRA-related"/>
</dbReference>
<proteinExistence type="predicted"/>
<feature type="domain" description="WW" evidence="3">
    <location>
        <begin position="94"/>
        <end position="127"/>
    </location>
</feature>
<dbReference type="InterPro" id="IPR001202">
    <property type="entry name" value="WW_dom"/>
</dbReference>
<dbReference type="PANTHER" id="PTHR21715:SF0">
    <property type="entry name" value="RH04127P"/>
    <property type="match status" value="1"/>
</dbReference>
<dbReference type="AlphaFoldDB" id="A0A0G4EK92"/>
<protein>
    <recommendedName>
        <fullName evidence="3">WW domain-containing protein</fullName>
    </recommendedName>
</protein>
<sequence>MPIFGRKKQDGKASDSPAAASRSPLRVSDQKGTESPSSAVASTKSTTVNDFVSKAKQGGIRPSGPELVAYARYLGIDAVTDADLMWIAEECLKAPLPPDYTEHFDSNDRIFYYNATTRTSTWIHPLESLYRDTYKEIRTFRNQTEMTAQEQLDKLYELRDQVAKCERQVQRAMKEWGEHTDSGGQLFYYNKRDGKSYWTDPRPPKFALYALKQKTLKICAQHAGVPLSSLQEPSDDEQDRSLPQRPSAPPQAATSADRGEDTLPPGQGRRIRGARQAAATSEWRTELEPPVQAARERPQERKSEGHVYEYMEDEGVLSDAAGVLSDGGHQKKKKKKKKLRPPATDGEGSPTDEQRHFSPAPQPVPFAPAESQPAVGGPAPMQASGFGALSEQGRARVKAGVRLAPLDARLPALPTLSGPGTGLPMPPGLLR</sequence>
<feature type="region of interest" description="Disordered" evidence="2">
    <location>
        <begin position="227"/>
        <end position="306"/>
    </location>
</feature>
<feature type="compositionally biased region" description="Basic residues" evidence="2">
    <location>
        <begin position="330"/>
        <end position="340"/>
    </location>
</feature>
<dbReference type="OrthoDB" id="6344460at2759"/>
<feature type="domain" description="WW" evidence="3">
    <location>
        <begin position="176"/>
        <end position="203"/>
    </location>
</feature>
<feature type="compositionally biased region" description="Low complexity" evidence="2">
    <location>
        <begin position="35"/>
        <end position="44"/>
    </location>
</feature>
<feature type="region of interest" description="Disordered" evidence="2">
    <location>
        <begin position="1"/>
        <end position="44"/>
    </location>
</feature>